<feature type="compositionally biased region" description="Polar residues" evidence="1">
    <location>
        <begin position="11"/>
        <end position="30"/>
    </location>
</feature>
<evidence type="ECO:0000313" key="3">
    <source>
        <dbReference type="Proteomes" id="UP000663865"/>
    </source>
</evidence>
<reference evidence="2" key="1">
    <citation type="submission" date="2021-02" db="EMBL/GenBank/DDBJ databases">
        <authorList>
            <person name="Nowell W R."/>
        </authorList>
    </citation>
    <scope>NUCLEOTIDE SEQUENCE</scope>
</reference>
<proteinExistence type="predicted"/>
<feature type="compositionally biased region" description="Basic and acidic residues" evidence="1">
    <location>
        <begin position="309"/>
        <end position="319"/>
    </location>
</feature>
<dbReference type="SMART" id="SM00015">
    <property type="entry name" value="IQ"/>
    <property type="match status" value="4"/>
</dbReference>
<dbReference type="InterPro" id="IPR027417">
    <property type="entry name" value="P-loop_NTPase"/>
</dbReference>
<dbReference type="SUPFAM" id="SSF52540">
    <property type="entry name" value="P-loop containing nucleoside triphosphate hydrolases"/>
    <property type="match status" value="1"/>
</dbReference>
<dbReference type="EMBL" id="CAJNYV010004967">
    <property type="protein sequence ID" value="CAF3710735.1"/>
    <property type="molecule type" value="Genomic_DNA"/>
</dbReference>
<evidence type="ECO:0000256" key="1">
    <source>
        <dbReference type="SAM" id="MobiDB-lite"/>
    </source>
</evidence>
<dbReference type="Gene3D" id="1.20.5.190">
    <property type="match status" value="3"/>
</dbReference>
<dbReference type="CDD" id="cd23767">
    <property type="entry name" value="IQCD"/>
    <property type="match status" value="4"/>
</dbReference>
<sequence>MHVMNRLDQGQMHSSDQQTALEDRYYNSQNFEDEYPINDPEVAHAATKIQAQFRGHKARRNLEKMKQEQPTEDEQYQKPSSLPISELKQEENKQYKGFEEEEVSEEEKRQLERAALSIQAQFRGFQVRKTLRDTPDSTNEQNDSDYKQQQQQQQQEYDNNHDKTSTLSSSRISDHRDLGENLRLHHEIEVENHSNILVPTSVHTSLIRFCQDKSNDIDRSHIEREPTSSSQDFERHQGIFHDSNFNREQQGDSFNDDDDDMSDPNLDKAATRIQASYRGYKIRKELGSPTGGHPNMGHDQQHPSSTSPEAHKEFDDARNKNILSPSAEDNKVPEEHEEEEDNAAAVKIQAAYRGYRVRKDLEK</sequence>
<evidence type="ECO:0000313" key="2">
    <source>
        <dbReference type="EMBL" id="CAF3710735.1"/>
    </source>
</evidence>
<dbReference type="PANTHER" id="PTHR10699:SF11">
    <property type="entry name" value="IGLOO, ISOFORM A"/>
    <property type="match status" value="1"/>
</dbReference>
<feature type="region of interest" description="Disordered" evidence="1">
    <location>
        <begin position="241"/>
        <end position="266"/>
    </location>
</feature>
<feature type="region of interest" description="Disordered" evidence="1">
    <location>
        <begin position="127"/>
        <end position="174"/>
    </location>
</feature>
<dbReference type="Proteomes" id="UP000663865">
    <property type="component" value="Unassembled WGS sequence"/>
</dbReference>
<dbReference type="GO" id="GO:0005516">
    <property type="term" value="F:calmodulin binding"/>
    <property type="evidence" value="ECO:0007669"/>
    <property type="project" value="TreeGrafter"/>
</dbReference>
<dbReference type="AlphaFoldDB" id="A0A818V6H7"/>
<dbReference type="Pfam" id="PF00612">
    <property type="entry name" value="IQ"/>
    <property type="match status" value="4"/>
</dbReference>
<gene>
    <name evidence="2" type="ORF">KIK155_LOCUS27303</name>
</gene>
<organism evidence="2 3">
    <name type="scientific">Rotaria socialis</name>
    <dbReference type="NCBI Taxonomy" id="392032"/>
    <lineage>
        <taxon>Eukaryota</taxon>
        <taxon>Metazoa</taxon>
        <taxon>Spiralia</taxon>
        <taxon>Gnathifera</taxon>
        <taxon>Rotifera</taxon>
        <taxon>Eurotatoria</taxon>
        <taxon>Bdelloidea</taxon>
        <taxon>Philodinida</taxon>
        <taxon>Philodinidae</taxon>
        <taxon>Rotaria</taxon>
    </lineage>
</organism>
<name>A0A818V6H7_9BILA</name>
<feature type="compositionally biased region" description="Basic and acidic residues" evidence="1">
    <location>
        <begin position="87"/>
        <end position="98"/>
    </location>
</feature>
<comment type="caution">
    <text evidence="2">The sequence shown here is derived from an EMBL/GenBank/DDBJ whole genome shotgun (WGS) entry which is preliminary data.</text>
</comment>
<feature type="region of interest" description="Disordered" evidence="1">
    <location>
        <begin position="1"/>
        <end position="35"/>
    </location>
</feature>
<feature type="region of interest" description="Disordered" evidence="1">
    <location>
        <begin position="284"/>
        <end position="345"/>
    </location>
</feature>
<dbReference type="PROSITE" id="PS50096">
    <property type="entry name" value="IQ"/>
    <property type="match status" value="4"/>
</dbReference>
<accession>A0A818V6H7</accession>
<protein>
    <submittedName>
        <fullName evidence="2">Uncharacterized protein</fullName>
    </submittedName>
</protein>
<dbReference type="PANTHER" id="PTHR10699">
    <property type="entry name" value="NEUROMODULIN"/>
    <property type="match status" value="1"/>
</dbReference>
<feature type="region of interest" description="Disordered" evidence="1">
    <location>
        <begin position="63"/>
        <end position="104"/>
    </location>
</feature>
<dbReference type="InterPro" id="IPR000048">
    <property type="entry name" value="IQ_motif_EF-hand-BS"/>
</dbReference>